<dbReference type="Proteomes" id="UP000050791">
    <property type="component" value="Unassembled WGS sequence"/>
</dbReference>
<dbReference type="Gene3D" id="3.40.50.1820">
    <property type="entry name" value="alpha/beta hydrolase"/>
    <property type="match status" value="1"/>
</dbReference>
<feature type="region of interest" description="Disordered" evidence="2">
    <location>
        <begin position="394"/>
        <end position="413"/>
    </location>
</feature>
<protein>
    <submittedName>
        <fullName evidence="4">Uncharacterized protein</fullName>
    </submittedName>
</protein>
<evidence type="ECO:0000256" key="1">
    <source>
        <dbReference type="ARBA" id="ARBA00005598"/>
    </source>
</evidence>
<reference evidence="4" key="1">
    <citation type="submission" date="2023-11" db="UniProtKB">
        <authorList>
            <consortium name="WormBaseParasite"/>
        </authorList>
    </citation>
    <scope>IDENTIFICATION</scope>
</reference>
<evidence type="ECO:0000313" key="4">
    <source>
        <dbReference type="WBParaSite" id="SMTH1_66280.2"/>
    </source>
</evidence>
<dbReference type="WBParaSite" id="SMTH1_66280.2">
    <property type="protein sequence ID" value="SMTH1_66280.2"/>
    <property type="gene ID" value="SMTH1_66280"/>
</dbReference>
<accession>A0AA85BN54</accession>
<name>A0AA85BN54_9TREM</name>
<dbReference type="PANTHER" id="PTHR11034">
    <property type="entry name" value="N-MYC DOWNSTREAM REGULATED"/>
    <property type="match status" value="1"/>
</dbReference>
<comment type="similarity">
    <text evidence="1">Belongs to the NDRG family.</text>
</comment>
<dbReference type="Pfam" id="PF03096">
    <property type="entry name" value="Ndr"/>
    <property type="match status" value="1"/>
</dbReference>
<sequence>MNIMKTYYLRMLNLLTQCASNNLYTECVCLYQYSYYVLALFQITSEFQLTMSGIEHQVVNTESCGKINVFIQGPRNTKVAFLTVHDLGCNHNEIINFLAHESMEPLVNRCTWVHVDVPGQGDGESDLPADYTFPSIQQLAEGMSEVCNALRLQYVVVFGEGAGANILVRLVMLRYDIVLGAILIHCTGTTAGLSESLRDRLIGWKLNTVGMNPAAESYLLMHRFGSAADSENEIEVREVLIKFRQSLRTAINPRNLNKFIMSFMSRTKILEHVDQIRCPVLFLTGALASHNHTVFRLYNAVLSAVRNDPNLQGKVELIQLDNVANVLSEQPEKVAECLQFFIQGLGLAGGLVSRRMSSTIPVARNRSLSMEEYDQPKGASNCIFHKNRKYSTTTGRLIQDESPINEQEDQTEA</sequence>
<evidence type="ECO:0000256" key="2">
    <source>
        <dbReference type="SAM" id="MobiDB-lite"/>
    </source>
</evidence>
<dbReference type="InterPro" id="IPR029058">
    <property type="entry name" value="AB_hydrolase_fold"/>
</dbReference>
<dbReference type="AlphaFoldDB" id="A0AA85BN54"/>
<proteinExistence type="inferred from homology"/>
<dbReference type="SUPFAM" id="SSF53474">
    <property type="entry name" value="alpha/beta-Hydrolases"/>
    <property type="match status" value="1"/>
</dbReference>
<organism evidence="3 4">
    <name type="scientific">Schistosoma mattheei</name>
    <dbReference type="NCBI Taxonomy" id="31246"/>
    <lineage>
        <taxon>Eukaryota</taxon>
        <taxon>Metazoa</taxon>
        <taxon>Spiralia</taxon>
        <taxon>Lophotrochozoa</taxon>
        <taxon>Platyhelminthes</taxon>
        <taxon>Trematoda</taxon>
        <taxon>Digenea</taxon>
        <taxon>Strigeidida</taxon>
        <taxon>Schistosomatoidea</taxon>
        <taxon>Schistosomatidae</taxon>
        <taxon>Schistosoma</taxon>
    </lineage>
</organism>
<dbReference type="InterPro" id="IPR004142">
    <property type="entry name" value="NDRG"/>
</dbReference>
<evidence type="ECO:0000313" key="3">
    <source>
        <dbReference type="Proteomes" id="UP000050791"/>
    </source>
</evidence>